<comment type="caution">
    <text evidence="12">The sequence shown here is derived from an EMBL/GenBank/DDBJ whole genome shotgun (WGS) entry which is preliminary data.</text>
</comment>
<evidence type="ECO:0000256" key="6">
    <source>
        <dbReference type="ARBA" id="ARBA00022430"/>
    </source>
</evidence>
<dbReference type="NCBIfam" id="TIGR00171">
    <property type="entry name" value="leuD"/>
    <property type="match status" value="1"/>
</dbReference>
<dbReference type="GO" id="GO:0047508">
    <property type="term" value="F:(R)-2-methylmalate dehydratase activity"/>
    <property type="evidence" value="ECO:0007669"/>
    <property type="project" value="UniProtKB-EC"/>
</dbReference>
<accession>A0ABV2QFK3</accession>
<comment type="pathway">
    <text evidence="3 10">Amino-acid biosynthesis; L-leucine biosynthesis; L-leucine from 3-methyl-2-oxobutanoate: step 2/4.</text>
</comment>
<dbReference type="RefSeq" id="WP_354448271.1">
    <property type="nucleotide sequence ID" value="NZ_JBEPSH010000012.1"/>
</dbReference>
<evidence type="ECO:0000256" key="2">
    <source>
        <dbReference type="ARBA" id="ARBA00002695"/>
    </source>
</evidence>
<evidence type="ECO:0000259" key="11">
    <source>
        <dbReference type="Pfam" id="PF00694"/>
    </source>
</evidence>
<keyword evidence="7 10" id="KW-0028">Amino-acid biosynthesis</keyword>
<dbReference type="PANTHER" id="PTHR43345">
    <property type="entry name" value="3-ISOPROPYLMALATE DEHYDRATASE SMALL SUBUNIT 2-RELATED-RELATED"/>
    <property type="match status" value="1"/>
</dbReference>
<evidence type="ECO:0000256" key="9">
    <source>
        <dbReference type="ARBA" id="ARBA00023304"/>
    </source>
</evidence>
<evidence type="ECO:0000256" key="3">
    <source>
        <dbReference type="ARBA" id="ARBA00004729"/>
    </source>
</evidence>
<evidence type="ECO:0000256" key="4">
    <source>
        <dbReference type="ARBA" id="ARBA00009845"/>
    </source>
</evidence>
<comment type="catalytic activity">
    <reaction evidence="1 10">
        <text>(2R,3S)-3-isopropylmalate = (2S)-2-isopropylmalate</text>
        <dbReference type="Rhea" id="RHEA:32287"/>
        <dbReference type="ChEBI" id="CHEBI:1178"/>
        <dbReference type="ChEBI" id="CHEBI:35121"/>
        <dbReference type="EC" id="4.2.1.33"/>
    </reaction>
</comment>
<keyword evidence="8 10" id="KW-0456">Lyase</keyword>
<gene>
    <name evidence="10" type="primary">leuD</name>
    <name evidence="12" type="ORF">ABIE13_004951</name>
</gene>
<evidence type="ECO:0000256" key="5">
    <source>
        <dbReference type="ARBA" id="ARBA00011271"/>
    </source>
</evidence>
<evidence type="ECO:0000256" key="10">
    <source>
        <dbReference type="HAMAP-Rule" id="MF_01031"/>
    </source>
</evidence>
<dbReference type="InterPro" id="IPR004431">
    <property type="entry name" value="3-IsopropMal_deHydase_ssu"/>
</dbReference>
<dbReference type="NCBIfam" id="NF002458">
    <property type="entry name" value="PRK01641.1"/>
    <property type="match status" value="1"/>
</dbReference>
<keyword evidence="13" id="KW-1185">Reference proteome</keyword>
<dbReference type="HAMAP" id="MF_01031">
    <property type="entry name" value="LeuD_type1"/>
    <property type="match status" value="1"/>
</dbReference>
<dbReference type="Proteomes" id="UP001549320">
    <property type="component" value="Unassembled WGS sequence"/>
</dbReference>
<dbReference type="SUPFAM" id="SSF52016">
    <property type="entry name" value="LeuD/IlvD-like"/>
    <property type="match status" value="1"/>
</dbReference>
<dbReference type="Pfam" id="PF00694">
    <property type="entry name" value="Aconitase_C"/>
    <property type="match status" value="1"/>
</dbReference>
<evidence type="ECO:0000313" key="12">
    <source>
        <dbReference type="EMBL" id="MET4579814.1"/>
    </source>
</evidence>
<organism evidence="12 13">
    <name type="scientific">Ottowia thiooxydans</name>
    <dbReference type="NCBI Taxonomy" id="219182"/>
    <lineage>
        <taxon>Bacteria</taxon>
        <taxon>Pseudomonadati</taxon>
        <taxon>Pseudomonadota</taxon>
        <taxon>Betaproteobacteria</taxon>
        <taxon>Burkholderiales</taxon>
        <taxon>Comamonadaceae</taxon>
        <taxon>Ottowia</taxon>
    </lineage>
</organism>
<evidence type="ECO:0000313" key="13">
    <source>
        <dbReference type="Proteomes" id="UP001549320"/>
    </source>
</evidence>
<comment type="subunit">
    <text evidence="5 10">Heterodimer of LeuC and LeuD.</text>
</comment>
<feature type="domain" description="Aconitase A/isopropylmalate dehydratase small subunit swivel" evidence="11">
    <location>
        <begin position="1"/>
        <end position="122"/>
    </location>
</feature>
<keyword evidence="9 10" id="KW-0100">Branched-chain amino acid biosynthesis</keyword>
<proteinExistence type="inferred from homology"/>
<comment type="function">
    <text evidence="2 10">Catalyzes the isomerization between 2-isopropylmalate and 3-isopropylmalate, via the formation of 2-isopropylmaleate.</text>
</comment>
<dbReference type="InterPro" id="IPR050075">
    <property type="entry name" value="LeuD"/>
</dbReference>
<evidence type="ECO:0000256" key="8">
    <source>
        <dbReference type="ARBA" id="ARBA00023239"/>
    </source>
</evidence>
<evidence type="ECO:0000256" key="1">
    <source>
        <dbReference type="ARBA" id="ARBA00000491"/>
    </source>
</evidence>
<dbReference type="EMBL" id="JBEPSH010000012">
    <property type="protein sequence ID" value="MET4579814.1"/>
    <property type="molecule type" value="Genomic_DNA"/>
</dbReference>
<evidence type="ECO:0000256" key="7">
    <source>
        <dbReference type="ARBA" id="ARBA00022605"/>
    </source>
</evidence>
<dbReference type="InterPro" id="IPR000573">
    <property type="entry name" value="AconitaseA/IPMdHydase_ssu_swvl"/>
</dbReference>
<dbReference type="GO" id="GO:0003861">
    <property type="term" value="F:3-isopropylmalate dehydratase activity"/>
    <property type="evidence" value="ECO:0007669"/>
    <property type="project" value="UniProtKB-EC"/>
</dbReference>
<name>A0ABV2QFK3_9BURK</name>
<dbReference type="PANTHER" id="PTHR43345:SF5">
    <property type="entry name" value="3-ISOPROPYLMALATE DEHYDRATASE SMALL SUBUNIT"/>
    <property type="match status" value="1"/>
</dbReference>
<reference evidence="12 13" key="1">
    <citation type="submission" date="2024-06" db="EMBL/GenBank/DDBJ databases">
        <title>Sorghum-associated microbial communities from plants grown in Nebraska, USA.</title>
        <authorList>
            <person name="Schachtman D."/>
        </authorList>
    </citation>
    <scope>NUCLEOTIDE SEQUENCE [LARGE SCALE GENOMIC DNA]</scope>
    <source>
        <strain evidence="12 13">2709</strain>
    </source>
</reference>
<keyword evidence="6 10" id="KW-0432">Leucine biosynthesis</keyword>
<dbReference type="InterPro" id="IPR033940">
    <property type="entry name" value="IPMI_Swivel"/>
</dbReference>
<dbReference type="Gene3D" id="3.20.19.10">
    <property type="entry name" value="Aconitase, domain 4"/>
    <property type="match status" value="1"/>
</dbReference>
<sequence>MEAFRHVSGIAAPLLRINIDTDQIIPALFLGGTDAKGYGANLFHHWRFLPDGSPNGDFVLNQAPYDRAQVLLADRNFGCGSSRERAPKALREFGFRAVIAPSFGGIFYNNCFRNGMLPVELPIEHVRTIAQEVESSKGLGRVTVDLERQCVESPTGQVWSFTAPQALRAMLLEGMDEIALTLQRLPEIEEFRAADQKLRPWAYAMSAAS</sequence>
<dbReference type="InterPro" id="IPR015928">
    <property type="entry name" value="Aconitase/3IPM_dehydase_swvl"/>
</dbReference>
<dbReference type="CDD" id="cd01577">
    <property type="entry name" value="IPMI_Swivel"/>
    <property type="match status" value="1"/>
</dbReference>
<dbReference type="EC" id="4.2.1.33" evidence="10"/>
<protein>
    <recommendedName>
        <fullName evidence="10">3-isopropylmalate dehydratase small subunit</fullName>
        <ecNumber evidence="10">4.2.1.33</ecNumber>
    </recommendedName>
    <alternativeName>
        <fullName evidence="10">Alpha-IPM isomerase</fullName>
        <shortName evidence="10">IPMI</shortName>
    </alternativeName>
    <alternativeName>
        <fullName evidence="10">Isopropylmalate isomerase</fullName>
    </alternativeName>
</protein>
<comment type="similarity">
    <text evidence="4 10">Belongs to the LeuD family. LeuD type 1 subfamily.</text>
</comment>